<sequence>MTGSDMNQQRHGNSNSEPSIPVSSANVLQPNIRTVATASGNTSNLDVYDNGVMYRGTQYNAIQNQRNIDMGVAAVTNLHYSGMNPSSSTGVLPLPTNHGAYDQSPASSTLAVCGVYSDNFGMSTSYTGDIRASFKRKNAETFRGNFPHFDASASSSVVPPHARHSDGVTMMDTASLPPTQFQGNSVPSLMELGPPGSLWSRSGESVAVHEQSHFIQSNYLGQPFQLVAPPWLDQQLNRSHSDGHTTAWNQSLPMLYIQAPNVNGSSLENANMGLQRYHDAANNINGLRFVHPPVNHQHHNYHHPAIPIRGFRGHNVVFQPPATAASYRVPTNPLHNTMIPAHNGFEMGHRHAVGLVPSAGLQVYHPHRRYMNETAIGHQNLHPMGYVQVDADVAILDEVGLVDHHRDMRLDIDNMSYEDLLALGDQIGHVSTGLSEETISAVMKTGIHSTCTIINLEEEEETSKHEETECSICLEKILNREKIGFLKCGHEHHADCLKKWLREKNTCPLCKFEPGKEKGEKK</sequence>
<dbReference type="InterPro" id="IPR045191">
    <property type="entry name" value="MBR1/2-like"/>
</dbReference>
<dbReference type="PANTHER" id="PTHR22937">
    <property type="entry name" value="E3 UBIQUITIN-PROTEIN LIGASE RNF165"/>
    <property type="match status" value="1"/>
</dbReference>
<keyword evidence="6" id="KW-0833">Ubl conjugation pathway</keyword>
<dbReference type="SMART" id="SM00184">
    <property type="entry name" value="RING"/>
    <property type="match status" value="1"/>
</dbReference>
<dbReference type="GO" id="GO:0061630">
    <property type="term" value="F:ubiquitin protein ligase activity"/>
    <property type="evidence" value="ECO:0007669"/>
    <property type="project" value="UniProtKB-EC"/>
</dbReference>
<dbReference type="Gene3D" id="3.30.40.10">
    <property type="entry name" value="Zinc/RING finger domain, C3HC4 (zinc finger)"/>
    <property type="match status" value="1"/>
</dbReference>
<evidence type="ECO:0000256" key="7">
    <source>
        <dbReference type="ARBA" id="ARBA00022833"/>
    </source>
</evidence>
<keyword evidence="12" id="KW-1185">Reference proteome</keyword>
<feature type="domain" description="RING-type" evidence="10">
    <location>
        <begin position="470"/>
        <end position="511"/>
    </location>
</feature>
<evidence type="ECO:0000256" key="9">
    <source>
        <dbReference type="SAM" id="MobiDB-lite"/>
    </source>
</evidence>
<dbReference type="GO" id="GO:0008270">
    <property type="term" value="F:zinc ion binding"/>
    <property type="evidence" value="ECO:0007669"/>
    <property type="project" value="UniProtKB-KW"/>
</dbReference>
<comment type="catalytic activity">
    <reaction evidence="1">
        <text>S-ubiquitinyl-[E2 ubiquitin-conjugating enzyme]-L-cysteine + [acceptor protein]-L-lysine = [E2 ubiquitin-conjugating enzyme]-L-cysteine + N(6)-ubiquitinyl-[acceptor protein]-L-lysine.</text>
        <dbReference type="EC" id="2.3.2.27"/>
    </reaction>
</comment>
<accession>A0AAE1IR83</accession>
<evidence type="ECO:0000256" key="6">
    <source>
        <dbReference type="ARBA" id="ARBA00022786"/>
    </source>
</evidence>
<dbReference type="GO" id="GO:0005634">
    <property type="term" value="C:nucleus"/>
    <property type="evidence" value="ECO:0007669"/>
    <property type="project" value="TreeGrafter"/>
</dbReference>
<dbReference type="EMBL" id="JAWXYG010000013">
    <property type="protein sequence ID" value="KAK4255852.1"/>
    <property type="molecule type" value="Genomic_DNA"/>
</dbReference>
<evidence type="ECO:0000313" key="11">
    <source>
        <dbReference type="EMBL" id="KAK4255852.1"/>
    </source>
</evidence>
<reference evidence="11" key="1">
    <citation type="submission" date="2023-10" db="EMBL/GenBank/DDBJ databases">
        <title>Chromosome-level genome of the transformable northern wattle, Acacia crassicarpa.</title>
        <authorList>
            <person name="Massaro I."/>
            <person name="Sinha N.R."/>
            <person name="Poethig S."/>
            <person name="Leichty A.R."/>
        </authorList>
    </citation>
    <scope>NUCLEOTIDE SEQUENCE</scope>
    <source>
        <strain evidence="11">Acra3RX</strain>
        <tissue evidence="11">Leaf</tissue>
    </source>
</reference>
<evidence type="ECO:0000256" key="8">
    <source>
        <dbReference type="PROSITE-ProRule" id="PRU00175"/>
    </source>
</evidence>
<dbReference type="PANTHER" id="PTHR22937:SF222">
    <property type="entry name" value="RING-TYPE E3 UBIQUITIN TRANSFERASE"/>
    <property type="match status" value="1"/>
</dbReference>
<evidence type="ECO:0000256" key="1">
    <source>
        <dbReference type="ARBA" id="ARBA00000900"/>
    </source>
</evidence>
<dbReference type="EC" id="2.3.2.27" evidence="2"/>
<dbReference type="InterPro" id="IPR001841">
    <property type="entry name" value="Znf_RING"/>
</dbReference>
<dbReference type="InterPro" id="IPR013083">
    <property type="entry name" value="Znf_RING/FYVE/PHD"/>
</dbReference>
<keyword evidence="3" id="KW-0808">Transferase</keyword>
<evidence type="ECO:0000256" key="4">
    <source>
        <dbReference type="ARBA" id="ARBA00022723"/>
    </source>
</evidence>
<evidence type="ECO:0000256" key="5">
    <source>
        <dbReference type="ARBA" id="ARBA00022771"/>
    </source>
</evidence>
<evidence type="ECO:0000256" key="3">
    <source>
        <dbReference type="ARBA" id="ARBA00022679"/>
    </source>
</evidence>
<evidence type="ECO:0000256" key="2">
    <source>
        <dbReference type="ARBA" id="ARBA00012483"/>
    </source>
</evidence>
<evidence type="ECO:0000259" key="10">
    <source>
        <dbReference type="PROSITE" id="PS50089"/>
    </source>
</evidence>
<feature type="region of interest" description="Disordered" evidence="9">
    <location>
        <begin position="1"/>
        <end position="23"/>
    </location>
</feature>
<dbReference type="PROSITE" id="PS50089">
    <property type="entry name" value="ZF_RING_2"/>
    <property type="match status" value="1"/>
</dbReference>
<protein>
    <recommendedName>
        <fullName evidence="2">RING-type E3 ubiquitin transferase</fullName>
        <ecNumber evidence="2">2.3.2.27</ecNumber>
    </recommendedName>
</protein>
<keyword evidence="5 8" id="KW-0863">Zinc-finger</keyword>
<proteinExistence type="predicted"/>
<dbReference type="SUPFAM" id="SSF57850">
    <property type="entry name" value="RING/U-box"/>
    <property type="match status" value="1"/>
</dbReference>
<dbReference type="Proteomes" id="UP001293593">
    <property type="component" value="Unassembled WGS sequence"/>
</dbReference>
<organism evidence="11 12">
    <name type="scientific">Acacia crassicarpa</name>
    <name type="common">northern wattle</name>
    <dbReference type="NCBI Taxonomy" id="499986"/>
    <lineage>
        <taxon>Eukaryota</taxon>
        <taxon>Viridiplantae</taxon>
        <taxon>Streptophyta</taxon>
        <taxon>Embryophyta</taxon>
        <taxon>Tracheophyta</taxon>
        <taxon>Spermatophyta</taxon>
        <taxon>Magnoliopsida</taxon>
        <taxon>eudicotyledons</taxon>
        <taxon>Gunneridae</taxon>
        <taxon>Pentapetalae</taxon>
        <taxon>rosids</taxon>
        <taxon>fabids</taxon>
        <taxon>Fabales</taxon>
        <taxon>Fabaceae</taxon>
        <taxon>Caesalpinioideae</taxon>
        <taxon>mimosoid clade</taxon>
        <taxon>Acacieae</taxon>
        <taxon>Acacia</taxon>
    </lineage>
</organism>
<dbReference type="AlphaFoldDB" id="A0AAE1IR83"/>
<keyword evidence="4" id="KW-0479">Metal-binding</keyword>
<name>A0AAE1IR83_9FABA</name>
<keyword evidence="7" id="KW-0862">Zinc</keyword>
<evidence type="ECO:0000313" key="12">
    <source>
        <dbReference type="Proteomes" id="UP001293593"/>
    </source>
</evidence>
<dbReference type="Pfam" id="PF13639">
    <property type="entry name" value="zf-RING_2"/>
    <property type="match status" value="1"/>
</dbReference>
<gene>
    <name evidence="11" type="ORF">QN277_008792</name>
</gene>
<dbReference type="CDD" id="cd16469">
    <property type="entry name" value="RING-H2_RNF24-like"/>
    <property type="match status" value="1"/>
</dbReference>
<comment type="caution">
    <text evidence="11">The sequence shown here is derived from an EMBL/GenBank/DDBJ whole genome shotgun (WGS) entry which is preliminary data.</text>
</comment>